<evidence type="ECO:0008006" key="3">
    <source>
        <dbReference type="Google" id="ProtNLM"/>
    </source>
</evidence>
<keyword evidence="2" id="KW-1185">Reference proteome</keyword>
<evidence type="ECO:0000313" key="2">
    <source>
        <dbReference type="Proteomes" id="UP000226192"/>
    </source>
</evidence>
<accession>A0A2C5XXS6</accession>
<dbReference type="AlphaFoldDB" id="A0A2C5XXS6"/>
<proteinExistence type="predicted"/>
<dbReference type="EMBL" id="NJET01000157">
    <property type="protein sequence ID" value="PHH60226.1"/>
    <property type="molecule type" value="Genomic_DNA"/>
</dbReference>
<dbReference type="OrthoDB" id="5341873at2759"/>
<dbReference type="Proteomes" id="UP000226192">
    <property type="component" value="Unassembled WGS sequence"/>
</dbReference>
<gene>
    <name evidence="1" type="ORF">CDD81_1926</name>
</gene>
<sequence length="93" mass="10194">MPTPLDSAMKSKNMVLESCNRGAFGGAVVAAAAWTIWGGSMFPAEPDPKGDPTTWTKEDMRRWLAARGLFPQESDTREALLARVLANMRSPRN</sequence>
<comment type="caution">
    <text evidence="1">The sequence shown here is derived from an EMBL/GenBank/DDBJ whole genome shotgun (WGS) entry which is preliminary data.</text>
</comment>
<evidence type="ECO:0000313" key="1">
    <source>
        <dbReference type="EMBL" id="PHH60226.1"/>
    </source>
</evidence>
<protein>
    <recommendedName>
        <fullName evidence="3">STE24 endopeptidase</fullName>
    </recommendedName>
</protein>
<organism evidence="1 2">
    <name type="scientific">Ophiocordyceps australis</name>
    <dbReference type="NCBI Taxonomy" id="1399860"/>
    <lineage>
        <taxon>Eukaryota</taxon>
        <taxon>Fungi</taxon>
        <taxon>Dikarya</taxon>
        <taxon>Ascomycota</taxon>
        <taxon>Pezizomycotina</taxon>
        <taxon>Sordariomycetes</taxon>
        <taxon>Hypocreomycetidae</taxon>
        <taxon>Hypocreales</taxon>
        <taxon>Ophiocordycipitaceae</taxon>
        <taxon>Ophiocordyceps</taxon>
    </lineage>
</organism>
<reference evidence="1 2" key="1">
    <citation type="submission" date="2017-06" db="EMBL/GenBank/DDBJ databases">
        <title>Ant-infecting Ophiocordyceps genomes reveal a high diversity of potential behavioral manipulation genes and a possible major role for enterotoxins.</title>
        <authorList>
            <person name="De Bekker C."/>
            <person name="Evans H.C."/>
            <person name="Brachmann A."/>
            <person name="Hughes D.P."/>
        </authorList>
    </citation>
    <scope>NUCLEOTIDE SEQUENCE [LARGE SCALE GENOMIC DNA]</scope>
    <source>
        <strain evidence="1 2">Map64</strain>
    </source>
</reference>
<name>A0A2C5XXS6_9HYPO</name>